<keyword evidence="6 11" id="KW-0695">RNA-directed DNA polymerase</keyword>
<keyword evidence="3" id="KW-0548">Nucleotidyltransferase</keyword>
<dbReference type="Pfam" id="PF00078">
    <property type="entry name" value="RVT_1"/>
    <property type="match status" value="1"/>
</dbReference>
<evidence type="ECO:0000313" key="11">
    <source>
        <dbReference type="EMBL" id="UNP28454.1"/>
    </source>
</evidence>
<dbReference type="PANTHER" id="PTHR34047">
    <property type="entry name" value="NUCLEAR INTRON MATURASE 1, MITOCHONDRIAL-RELATED"/>
    <property type="match status" value="1"/>
</dbReference>
<evidence type="ECO:0000256" key="9">
    <source>
        <dbReference type="ARBA" id="ARBA00048173"/>
    </source>
</evidence>
<evidence type="ECO:0000256" key="3">
    <source>
        <dbReference type="ARBA" id="ARBA00022695"/>
    </source>
</evidence>
<dbReference type="InterPro" id="IPR000123">
    <property type="entry name" value="Reverse_transcriptase_msDNA"/>
</dbReference>
<dbReference type="InterPro" id="IPR000477">
    <property type="entry name" value="RT_dom"/>
</dbReference>
<proteinExistence type="inferred from homology"/>
<keyword evidence="5" id="KW-0460">Magnesium</keyword>
<dbReference type="Proteomes" id="UP000829194">
    <property type="component" value="Chromosome"/>
</dbReference>
<evidence type="ECO:0000256" key="1">
    <source>
        <dbReference type="ARBA" id="ARBA00012493"/>
    </source>
</evidence>
<keyword evidence="2" id="KW-0808">Transferase</keyword>
<organism evidence="11 12">
    <name type="scientific">Lysobacter gummosus</name>
    <dbReference type="NCBI Taxonomy" id="262324"/>
    <lineage>
        <taxon>Bacteria</taxon>
        <taxon>Pseudomonadati</taxon>
        <taxon>Pseudomonadota</taxon>
        <taxon>Gammaproteobacteria</taxon>
        <taxon>Lysobacterales</taxon>
        <taxon>Lysobacteraceae</taxon>
        <taxon>Lysobacter</taxon>
    </lineage>
</organism>
<evidence type="ECO:0000256" key="4">
    <source>
        <dbReference type="ARBA" id="ARBA00022723"/>
    </source>
</evidence>
<dbReference type="InterPro" id="IPR051083">
    <property type="entry name" value="GrpII_Intron_Splice-Mob/Def"/>
</dbReference>
<dbReference type="InterPro" id="IPR043502">
    <property type="entry name" value="DNA/RNA_pol_sf"/>
</dbReference>
<evidence type="ECO:0000256" key="5">
    <source>
        <dbReference type="ARBA" id="ARBA00022842"/>
    </source>
</evidence>
<dbReference type="NCBIfam" id="NF038233">
    <property type="entry name" value="retron_St85_RT"/>
    <property type="match status" value="1"/>
</dbReference>
<keyword evidence="7" id="KW-0051">Antiviral defense</keyword>
<evidence type="ECO:0000256" key="8">
    <source>
        <dbReference type="ARBA" id="ARBA00034120"/>
    </source>
</evidence>
<dbReference type="SUPFAM" id="SSF56672">
    <property type="entry name" value="DNA/RNA polymerases"/>
    <property type="match status" value="1"/>
</dbReference>
<name>A0ABY3X789_9GAMM</name>
<feature type="domain" description="Reverse transcriptase" evidence="10">
    <location>
        <begin position="16"/>
        <end position="238"/>
    </location>
</feature>
<evidence type="ECO:0000256" key="6">
    <source>
        <dbReference type="ARBA" id="ARBA00022918"/>
    </source>
</evidence>
<keyword evidence="4" id="KW-0479">Metal-binding</keyword>
<evidence type="ECO:0000256" key="2">
    <source>
        <dbReference type="ARBA" id="ARBA00022679"/>
    </source>
</evidence>
<gene>
    <name evidence="11" type="ORF">MOV92_18420</name>
</gene>
<keyword evidence="12" id="KW-1185">Reference proteome</keyword>
<dbReference type="PRINTS" id="PR00866">
    <property type="entry name" value="RNADNAPOLMS"/>
</dbReference>
<protein>
    <recommendedName>
        <fullName evidence="1">RNA-directed DNA polymerase</fullName>
        <ecNumber evidence="1">2.7.7.49</ecNumber>
    </recommendedName>
</protein>
<dbReference type="PROSITE" id="PS50878">
    <property type="entry name" value="RT_POL"/>
    <property type="match status" value="1"/>
</dbReference>
<evidence type="ECO:0000259" key="10">
    <source>
        <dbReference type="PROSITE" id="PS50878"/>
    </source>
</evidence>
<sequence length="311" mass="34172">MIGLVSQVAEKVGISSQACRRIASSAYLRYKKFVIPKSNGRDFRFVAQPAKEVKAIQRALVEILGAYLPVHDSATAYRIGLSICDNARRHASAKFITKLDFSDFFPSIDAPALSAHLRAHIANISDAEVMFIMNACLWRPEGRQVLCIGAPSSPMLSNSVMFEFDTLISGLASQADVVYTRYSDDITVSSREPDKLRGIEIAIRKACATMSHPKLEINEKKRVAVGRGNAMRVTGLTLTNAADVSVGRLRKRGVRAGINRYVNGDLDDDQVERLKGELAFVLSVEPNFAEALLRSYGAMSLSKILPRKVLP</sequence>
<dbReference type="CDD" id="cd03487">
    <property type="entry name" value="RT_Bac_retron_II"/>
    <property type="match status" value="1"/>
</dbReference>
<dbReference type="EC" id="2.7.7.49" evidence="1"/>
<dbReference type="EMBL" id="CP093547">
    <property type="protein sequence ID" value="UNP28454.1"/>
    <property type="molecule type" value="Genomic_DNA"/>
</dbReference>
<dbReference type="RefSeq" id="WP_083512640.1">
    <property type="nucleotide sequence ID" value="NZ_CP011131.1"/>
</dbReference>
<evidence type="ECO:0000313" key="12">
    <source>
        <dbReference type="Proteomes" id="UP000829194"/>
    </source>
</evidence>
<comment type="similarity">
    <text evidence="8">Belongs to the bacterial reverse transcriptase family.</text>
</comment>
<accession>A0ABY3X789</accession>
<comment type="catalytic activity">
    <reaction evidence="9">
        <text>DNA(n) + a 2'-deoxyribonucleoside 5'-triphosphate = DNA(n+1) + diphosphate</text>
        <dbReference type="Rhea" id="RHEA:22508"/>
        <dbReference type="Rhea" id="RHEA-COMP:17339"/>
        <dbReference type="Rhea" id="RHEA-COMP:17340"/>
        <dbReference type="ChEBI" id="CHEBI:33019"/>
        <dbReference type="ChEBI" id="CHEBI:61560"/>
        <dbReference type="ChEBI" id="CHEBI:173112"/>
        <dbReference type="EC" id="2.7.7.49"/>
    </reaction>
</comment>
<dbReference type="PANTHER" id="PTHR34047:SF7">
    <property type="entry name" value="RNA-DIRECTED DNA POLYMERASE"/>
    <property type="match status" value="1"/>
</dbReference>
<reference evidence="11 12" key="1">
    <citation type="submission" date="2022-03" db="EMBL/GenBank/DDBJ databases">
        <title>Complete genome sequence of Lysobacter capsici VKM B-2533 and Lysobacter gummosus 10.1.1, promising sources of lytic agents.</title>
        <authorList>
            <person name="Tarlachkov S.V."/>
            <person name="Kudryakova I.V."/>
            <person name="Afoshin A.S."/>
            <person name="Leontyevskaya E.A."/>
            <person name="Leontyevskaya N.V."/>
        </authorList>
    </citation>
    <scope>NUCLEOTIDE SEQUENCE [LARGE SCALE GENOMIC DNA]</scope>
    <source>
        <strain evidence="11 12">10.1.1</strain>
    </source>
</reference>
<dbReference type="GO" id="GO:0003964">
    <property type="term" value="F:RNA-directed DNA polymerase activity"/>
    <property type="evidence" value="ECO:0007669"/>
    <property type="project" value="UniProtKB-KW"/>
</dbReference>
<evidence type="ECO:0000256" key="7">
    <source>
        <dbReference type="ARBA" id="ARBA00023118"/>
    </source>
</evidence>